<proteinExistence type="predicted"/>
<reference evidence="2" key="1">
    <citation type="submission" date="2022-11" db="UniProtKB">
        <authorList>
            <consortium name="WormBaseParasite"/>
        </authorList>
    </citation>
    <scope>IDENTIFICATION</scope>
</reference>
<protein>
    <submittedName>
        <fullName evidence="2">Uncharacterized protein</fullName>
    </submittedName>
</protein>
<accession>A0A915JT09</accession>
<sequence length="106" mass="12422">MLPNRKTTQISRVVKIVYKELLLLKGDLYLPFPTERNEPECNRHNLTGQKGNFRSVRLEINVGYFIENFSCPFRSKMELLEDRPAGQYKGHLSASSHIEERRKKKS</sequence>
<keyword evidence="1" id="KW-1185">Reference proteome</keyword>
<name>A0A915JT09_ROMCU</name>
<organism evidence="1 2">
    <name type="scientific">Romanomermis culicivorax</name>
    <name type="common">Nematode worm</name>
    <dbReference type="NCBI Taxonomy" id="13658"/>
    <lineage>
        <taxon>Eukaryota</taxon>
        <taxon>Metazoa</taxon>
        <taxon>Ecdysozoa</taxon>
        <taxon>Nematoda</taxon>
        <taxon>Enoplea</taxon>
        <taxon>Dorylaimia</taxon>
        <taxon>Mermithida</taxon>
        <taxon>Mermithoidea</taxon>
        <taxon>Mermithidae</taxon>
        <taxon>Romanomermis</taxon>
    </lineage>
</organism>
<dbReference type="WBParaSite" id="nRc.2.0.1.t29253-RA">
    <property type="protein sequence ID" value="nRc.2.0.1.t29253-RA"/>
    <property type="gene ID" value="nRc.2.0.1.g29253"/>
</dbReference>
<dbReference type="Proteomes" id="UP000887565">
    <property type="component" value="Unplaced"/>
</dbReference>
<evidence type="ECO:0000313" key="1">
    <source>
        <dbReference type="Proteomes" id="UP000887565"/>
    </source>
</evidence>
<dbReference type="AlphaFoldDB" id="A0A915JT09"/>
<evidence type="ECO:0000313" key="2">
    <source>
        <dbReference type="WBParaSite" id="nRc.2.0.1.t29253-RA"/>
    </source>
</evidence>